<dbReference type="AlphaFoldDB" id="A0A8J5KW54"/>
<dbReference type="InterPro" id="IPR012442">
    <property type="entry name" value="DUF1645_plant"/>
</dbReference>
<evidence type="ECO:0000313" key="3">
    <source>
        <dbReference type="Proteomes" id="UP000734854"/>
    </source>
</evidence>
<feature type="compositionally biased region" description="Acidic residues" evidence="1">
    <location>
        <begin position="122"/>
        <end position="138"/>
    </location>
</feature>
<dbReference type="Proteomes" id="UP000734854">
    <property type="component" value="Unassembled WGS sequence"/>
</dbReference>
<feature type="compositionally biased region" description="Basic residues" evidence="1">
    <location>
        <begin position="142"/>
        <end position="156"/>
    </location>
</feature>
<dbReference type="Pfam" id="PF07816">
    <property type="entry name" value="DUF1645"/>
    <property type="match status" value="1"/>
</dbReference>
<organism evidence="2 3">
    <name type="scientific">Zingiber officinale</name>
    <name type="common">Ginger</name>
    <name type="synonym">Amomum zingiber</name>
    <dbReference type="NCBI Taxonomy" id="94328"/>
    <lineage>
        <taxon>Eukaryota</taxon>
        <taxon>Viridiplantae</taxon>
        <taxon>Streptophyta</taxon>
        <taxon>Embryophyta</taxon>
        <taxon>Tracheophyta</taxon>
        <taxon>Spermatophyta</taxon>
        <taxon>Magnoliopsida</taxon>
        <taxon>Liliopsida</taxon>
        <taxon>Zingiberales</taxon>
        <taxon>Zingiberaceae</taxon>
        <taxon>Zingiber</taxon>
    </lineage>
</organism>
<sequence>MELGGFDNGETLDCAAFSPAHHLIGDAAGSPGPDAPGGYFFSCPASPVHYVLSSPPYSFSSDAAPARATVDDGWSAGPFEFDGTIGGGAMTSADELFLDGQIRPLRLSSHLLRPQRLAPLLDGDEEEGEMTEEEEEEDGRGRGMRMRSRSLHRRTRSMSPLRSPRFQWQEEEKMEKREEAKRLEIIDKDSNKPAAATAPESASSSRSSSTSSTSSGGRSSKRWIFLKDFLLHRSKSEGSERDSGGEKDRFWRSISFSPSAKSKPSLPSSASSPQASATSSPAAEQTKTRTSKRLTNGVATRRRPTRAAAAASAHERHYTASRAQAEEMRRRTFLPYRQGLLSCLGFTSRGYTAFNSLTKALNPVASK</sequence>
<feature type="region of interest" description="Disordered" evidence="1">
    <location>
        <begin position="257"/>
        <end position="325"/>
    </location>
</feature>
<protein>
    <recommendedName>
        <fullName evidence="4">Calmodulin-binding protein</fullName>
    </recommendedName>
</protein>
<evidence type="ECO:0008006" key="4">
    <source>
        <dbReference type="Google" id="ProtNLM"/>
    </source>
</evidence>
<dbReference type="PANTHER" id="PTHR33095:SF57">
    <property type="entry name" value="EXPRESSED PROTEIN"/>
    <property type="match status" value="1"/>
</dbReference>
<dbReference type="EMBL" id="JACMSC010000013">
    <property type="protein sequence ID" value="KAG6491854.1"/>
    <property type="molecule type" value="Genomic_DNA"/>
</dbReference>
<feature type="compositionally biased region" description="Basic and acidic residues" evidence="1">
    <location>
        <begin position="168"/>
        <end position="191"/>
    </location>
</feature>
<evidence type="ECO:0000313" key="2">
    <source>
        <dbReference type="EMBL" id="KAG6491854.1"/>
    </source>
</evidence>
<gene>
    <name evidence="2" type="ORF">ZIOFF_046793</name>
</gene>
<comment type="caution">
    <text evidence="2">The sequence shown here is derived from an EMBL/GenBank/DDBJ whole genome shotgun (WGS) entry which is preliminary data.</text>
</comment>
<feature type="region of interest" description="Disordered" evidence="1">
    <location>
        <begin position="118"/>
        <end position="219"/>
    </location>
</feature>
<reference evidence="2 3" key="1">
    <citation type="submission" date="2020-08" db="EMBL/GenBank/DDBJ databases">
        <title>Plant Genome Project.</title>
        <authorList>
            <person name="Zhang R.-G."/>
        </authorList>
    </citation>
    <scope>NUCLEOTIDE SEQUENCE [LARGE SCALE GENOMIC DNA]</scope>
    <source>
        <tissue evidence="2">Rhizome</tissue>
    </source>
</reference>
<dbReference type="PANTHER" id="PTHR33095">
    <property type="entry name" value="OS07G0619500 PROTEIN"/>
    <property type="match status" value="1"/>
</dbReference>
<accession>A0A8J5KW54</accession>
<proteinExistence type="predicted"/>
<feature type="compositionally biased region" description="Basic and acidic residues" evidence="1">
    <location>
        <begin position="313"/>
        <end position="325"/>
    </location>
</feature>
<feature type="compositionally biased region" description="Low complexity" evidence="1">
    <location>
        <begin position="203"/>
        <end position="218"/>
    </location>
</feature>
<name>A0A8J5KW54_ZINOF</name>
<evidence type="ECO:0000256" key="1">
    <source>
        <dbReference type="SAM" id="MobiDB-lite"/>
    </source>
</evidence>
<feature type="compositionally biased region" description="Low complexity" evidence="1">
    <location>
        <begin position="257"/>
        <end position="283"/>
    </location>
</feature>
<keyword evidence="3" id="KW-1185">Reference proteome</keyword>
<dbReference type="OrthoDB" id="667051at2759"/>